<gene>
    <name evidence="1" type="ORF">HMPREF9470_01988</name>
</gene>
<dbReference type="PANTHER" id="PTHR40036:SF1">
    <property type="entry name" value="MACROCIN O-METHYLTRANSFERASE"/>
    <property type="match status" value="1"/>
</dbReference>
<proteinExistence type="predicted"/>
<dbReference type="OrthoDB" id="9786100at2"/>
<dbReference type="Gene3D" id="3.40.50.150">
    <property type="entry name" value="Vaccinia Virus protein VP39"/>
    <property type="match status" value="1"/>
</dbReference>
<protein>
    <recommendedName>
        <fullName evidence="3">Macrocin-O-methyltransferase (TylF)</fullName>
    </recommendedName>
</protein>
<evidence type="ECO:0000313" key="2">
    <source>
        <dbReference type="Proteomes" id="UP000037392"/>
    </source>
</evidence>
<sequence>MKTVVILGADSMGMAVADMLNPREMKLVGLGDTRAETWNVFSDLEKGELKEEIQGMPVMPIDLAVALQPDIIVIATTDPEKSHALQYMAIRAGFLNDIIFIRDLCQQFSATCNVLRRICRRLTGLCIEGNVAELGCYRGDTSWQLNALMPDRRLYLFDTFEGFDPRDTAKEQELACSNAEAGQFSGADEEKLMERMPVKEQVIIKKGWFPETAFDMEDETFALVYMDACLYNPTFSGLEFFFPRMARGGVILLKGGRHVGYGGVAKAVEDLEAKYGALLMLPAGGLDDTLMIVHP</sequence>
<evidence type="ECO:0008006" key="3">
    <source>
        <dbReference type="Google" id="ProtNLM"/>
    </source>
</evidence>
<dbReference type="SUPFAM" id="SSF53335">
    <property type="entry name" value="S-adenosyl-L-methionine-dependent methyltransferases"/>
    <property type="match status" value="1"/>
</dbReference>
<dbReference type="AlphaFoldDB" id="A0A0J9C4J3"/>
<evidence type="ECO:0000313" key="1">
    <source>
        <dbReference type="EMBL" id="KMW19973.1"/>
    </source>
</evidence>
<dbReference type="GeneID" id="93162078"/>
<comment type="caution">
    <text evidence="1">The sequence shown here is derived from an EMBL/GenBank/DDBJ whole genome shotgun (WGS) entry which is preliminary data.</text>
</comment>
<dbReference type="Proteomes" id="UP000037392">
    <property type="component" value="Unassembled WGS sequence"/>
</dbReference>
<reference evidence="1 2" key="1">
    <citation type="submission" date="2011-04" db="EMBL/GenBank/DDBJ databases">
        <title>The Genome Sequence of Clostridium citroniae WAL-19142.</title>
        <authorList>
            <consortium name="The Broad Institute Genome Sequencing Platform"/>
            <person name="Earl A."/>
            <person name="Ward D."/>
            <person name="Feldgarden M."/>
            <person name="Gevers D."/>
            <person name="Warren Y.A."/>
            <person name="Tyrrell K.L."/>
            <person name="Citron D.M."/>
            <person name="Goldstein E.J."/>
            <person name="Daigneault M."/>
            <person name="Allen-Vercoe E."/>
            <person name="Young S.K."/>
            <person name="Zeng Q."/>
            <person name="Gargeya S."/>
            <person name="Fitzgerald M."/>
            <person name="Haas B."/>
            <person name="Abouelleil A."/>
            <person name="Alvarado L."/>
            <person name="Arachchi H.M."/>
            <person name="Berlin A."/>
            <person name="Brown A."/>
            <person name="Chapman S.B."/>
            <person name="Chen Z."/>
            <person name="Dunbar C."/>
            <person name="Freedman E."/>
            <person name="Gearin G."/>
            <person name="Gellesch M."/>
            <person name="Goldberg J."/>
            <person name="Griggs A."/>
            <person name="Gujja S."/>
            <person name="Heilman E.R."/>
            <person name="Heiman D."/>
            <person name="Howarth C."/>
            <person name="Larson L."/>
            <person name="Lui A."/>
            <person name="MacDonald P.J."/>
            <person name="Mehta T."/>
            <person name="Montmayeur A."/>
            <person name="Murphy C."/>
            <person name="Neiman D."/>
            <person name="Pearson M."/>
            <person name="Priest M."/>
            <person name="Roberts A."/>
            <person name="Saif S."/>
            <person name="Shea T."/>
            <person name="Shenoy N."/>
            <person name="Sisk P."/>
            <person name="Stolte C."/>
            <person name="Sykes S."/>
            <person name="White J."/>
            <person name="Yandava C."/>
            <person name="Wortman J."/>
            <person name="Nusbaum C."/>
            <person name="Birren B."/>
        </authorList>
    </citation>
    <scope>NUCLEOTIDE SEQUENCE [LARGE SCALE GENOMIC DNA]</scope>
    <source>
        <strain evidence="1 2">WAL-19142</strain>
    </source>
</reference>
<dbReference type="InterPro" id="IPR008884">
    <property type="entry name" value="TylF_MeTrfase"/>
</dbReference>
<dbReference type="PATRIC" id="fig|742734.4.peg.2131"/>
<dbReference type="Pfam" id="PF05711">
    <property type="entry name" value="TylF"/>
    <property type="match status" value="1"/>
</dbReference>
<dbReference type="InterPro" id="IPR029063">
    <property type="entry name" value="SAM-dependent_MTases_sf"/>
</dbReference>
<organism evidence="1 2">
    <name type="scientific">[Clostridium] citroniae WAL-19142</name>
    <dbReference type="NCBI Taxonomy" id="742734"/>
    <lineage>
        <taxon>Bacteria</taxon>
        <taxon>Bacillati</taxon>
        <taxon>Bacillota</taxon>
        <taxon>Clostridia</taxon>
        <taxon>Lachnospirales</taxon>
        <taxon>Lachnospiraceae</taxon>
        <taxon>Enterocloster</taxon>
    </lineage>
</organism>
<accession>A0A0J9C4J3</accession>
<dbReference type="EMBL" id="ADLK01000019">
    <property type="protein sequence ID" value="KMW19973.1"/>
    <property type="molecule type" value="Genomic_DNA"/>
</dbReference>
<name>A0A0J9C4J3_9FIRM</name>
<dbReference type="RefSeq" id="WP_007860282.1">
    <property type="nucleotide sequence ID" value="NZ_KQ235877.1"/>
</dbReference>
<dbReference type="PANTHER" id="PTHR40036">
    <property type="entry name" value="MACROCIN O-METHYLTRANSFERASE"/>
    <property type="match status" value="1"/>
</dbReference>